<dbReference type="AlphaFoldDB" id="A0A6A6PY43"/>
<keyword evidence="3" id="KW-1185">Reference proteome</keyword>
<reference evidence="2" key="1">
    <citation type="journal article" date="2020" name="Stud. Mycol.">
        <title>101 Dothideomycetes genomes: a test case for predicting lifestyles and emergence of pathogens.</title>
        <authorList>
            <person name="Haridas S."/>
            <person name="Albert R."/>
            <person name="Binder M."/>
            <person name="Bloem J."/>
            <person name="Labutti K."/>
            <person name="Salamov A."/>
            <person name="Andreopoulos B."/>
            <person name="Baker S."/>
            <person name="Barry K."/>
            <person name="Bills G."/>
            <person name="Bluhm B."/>
            <person name="Cannon C."/>
            <person name="Castanera R."/>
            <person name="Culley D."/>
            <person name="Daum C."/>
            <person name="Ezra D."/>
            <person name="Gonzalez J."/>
            <person name="Henrissat B."/>
            <person name="Kuo A."/>
            <person name="Liang C."/>
            <person name="Lipzen A."/>
            <person name="Lutzoni F."/>
            <person name="Magnuson J."/>
            <person name="Mondo S."/>
            <person name="Nolan M."/>
            <person name="Ohm R."/>
            <person name="Pangilinan J."/>
            <person name="Park H.-J."/>
            <person name="Ramirez L."/>
            <person name="Alfaro M."/>
            <person name="Sun H."/>
            <person name="Tritt A."/>
            <person name="Yoshinaga Y."/>
            <person name="Zwiers L.-H."/>
            <person name="Turgeon B."/>
            <person name="Goodwin S."/>
            <person name="Spatafora J."/>
            <person name="Crous P."/>
            <person name="Grigoriev I."/>
        </authorList>
    </citation>
    <scope>NUCLEOTIDE SEQUENCE</scope>
    <source>
        <strain evidence="2">CBS 113389</strain>
    </source>
</reference>
<dbReference type="Proteomes" id="UP000799767">
    <property type="component" value="Unassembled WGS sequence"/>
</dbReference>
<gene>
    <name evidence="2" type="ORF">BDY17DRAFT_122243</name>
</gene>
<dbReference type="GeneID" id="54470321"/>
<feature type="compositionally biased region" description="Basic and acidic residues" evidence="1">
    <location>
        <begin position="26"/>
        <end position="53"/>
    </location>
</feature>
<dbReference type="EMBL" id="MU001634">
    <property type="protein sequence ID" value="KAF2484147.1"/>
    <property type="molecule type" value="Genomic_DNA"/>
</dbReference>
<evidence type="ECO:0000313" key="2">
    <source>
        <dbReference type="EMBL" id="KAF2484147.1"/>
    </source>
</evidence>
<dbReference type="RefSeq" id="XP_033590717.1">
    <property type="nucleotide sequence ID" value="XM_033729319.1"/>
</dbReference>
<proteinExistence type="predicted"/>
<evidence type="ECO:0000256" key="1">
    <source>
        <dbReference type="SAM" id="MobiDB-lite"/>
    </source>
</evidence>
<accession>A0A6A6PY43</accession>
<evidence type="ECO:0000313" key="3">
    <source>
        <dbReference type="Proteomes" id="UP000799767"/>
    </source>
</evidence>
<name>A0A6A6PY43_9PEZI</name>
<feature type="region of interest" description="Disordered" evidence="1">
    <location>
        <begin position="1"/>
        <end position="53"/>
    </location>
</feature>
<sequence>MASVVKPGPRLPAQNHSNQGPRRALAKAEKLPQPDAKDPDRRAGPRKTTDRHSLARKAEFRRSEAGGRYCSHPHAGRKTSLFCSRGKRGRCMRAVWLRSLSQRLPPCREPCIQINFFESDKSNENNIADTTKKPISLKLPVADISYYKYICGPFGPPRPPLAPPTRRHGNSSVGTVSIFSELGRCVCAADGIVGGRDLHGPFDAVICPCSFVVVACM</sequence>
<organism evidence="2 3">
    <name type="scientific">Neohortaea acidophila</name>
    <dbReference type="NCBI Taxonomy" id="245834"/>
    <lineage>
        <taxon>Eukaryota</taxon>
        <taxon>Fungi</taxon>
        <taxon>Dikarya</taxon>
        <taxon>Ascomycota</taxon>
        <taxon>Pezizomycotina</taxon>
        <taxon>Dothideomycetes</taxon>
        <taxon>Dothideomycetidae</taxon>
        <taxon>Mycosphaerellales</taxon>
        <taxon>Teratosphaeriaceae</taxon>
        <taxon>Neohortaea</taxon>
    </lineage>
</organism>
<protein>
    <submittedName>
        <fullName evidence="2">Uncharacterized protein</fullName>
    </submittedName>
</protein>